<dbReference type="EMBL" id="ACZI02000003">
    <property type="protein sequence ID" value="EFV14709.1"/>
    <property type="molecule type" value="Genomic_DNA"/>
</dbReference>
<keyword evidence="1" id="KW-0812">Transmembrane</keyword>
<keyword evidence="1" id="KW-1133">Transmembrane helix</keyword>
<reference evidence="2 3" key="1">
    <citation type="journal article" date="2011" name="Stand. Genomic Sci.">
        <title>High quality draft genome sequence of Segniliparus rugosus CDC 945(T)= (ATCC BAA-974(T)).</title>
        <authorList>
            <person name="Earl A.M."/>
            <person name="Desjardins C.A."/>
            <person name="Fitzgerald M.G."/>
            <person name="Arachchi H.M."/>
            <person name="Zeng Q."/>
            <person name="Mehta T."/>
            <person name="Griggs A."/>
            <person name="Birren B.W."/>
            <person name="Toney N.C."/>
            <person name="Carr J."/>
            <person name="Posey J."/>
            <person name="Butler W.R."/>
        </authorList>
    </citation>
    <scope>NUCLEOTIDE SEQUENCE [LARGE SCALE GENOMIC DNA]</scope>
    <source>
        <strain evidence="3">ATCC BAA-974 / DSM 45345 / CCUG 50838 / CIP 108380 / JCM 13579 / CDC 945</strain>
    </source>
</reference>
<organism evidence="2 3">
    <name type="scientific">Segniliparus rugosus (strain ATCC BAA-974 / DSM 45345 / CCUG 50838 / CIP 108380 / JCM 13579 / CDC 945)</name>
    <dbReference type="NCBI Taxonomy" id="679197"/>
    <lineage>
        <taxon>Bacteria</taxon>
        <taxon>Bacillati</taxon>
        <taxon>Actinomycetota</taxon>
        <taxon>Actinomycetes</taxon>
        <taxon>Mycobacteriales</taxon>
        <taxon>Segniliparaceae</taxon>
        <taxon>Segniliparus</taxon>
    </lineage>
</organism>
<sequence>MFAGVSAALISYAAWGTCVIAARGVKNLGTTSDDYGHEWQSGRSLEVEHWLYWTSGGWFLLGCLLLWAGMRGRKVKNAAFAGLLAVFLLVVAAVFVVLAIP</sequence>
<evidence type="ECO:0000313" key="3">
    <source>
        <dbReference type="Proteomes" id="UP000004816"/>
    </source>
</evidence>
<dbReference type="HOGENOM" id="CLU_2289717_0_0_11"/>
<feature type="transmembrane region" description="Helical" evidence="1">
    <location>
        <begin position="50"/>
        <end position="68"/>
    </location>
</feature>
<proteinExistence type="predicted"/>
<keyword evidence="1" id="KW-0472">Membrane</keyword>
<keyword evidence="3" id="KW-1185">Reference proteome</keyword>
<dbReference type="AlphaFoldDB" id="E5XLN1"/>
<comment type="caution">
    <text evidence="2">The sequence shown here is derived from an EMBL/GenBank/DDBJ whole genome shotgun (WGS) entry which is preliminary data.</text>
</comment>
<accession>E5XLN1</accession>
<dbReference type="Proteomes" id="UP000004816">
    <property type="component" value="Unassembled WGS sequence"/>
</dbReference>
<feature type="transmembrane region" description="Helical" evidence="1">
    <location>
        <begin position="80"/>
        <end position="100"/>
    </location>
</feature>
<name>E5XLN1_SEGRC</name>
<protein>
    <submittedName>
        <fullName evidence="2">Uncharacterized protein</fullName>
    </submittedName>
</protein>
<evidence type="ECO:0000256" key="1">
    <source>
        <dbReference type="SAM" id="Phobius"/>
    </source>
</evidence>
<evidence type="ECO:0000313" key="2">
    <source>
        <dbReference type="EMBL" id="EFV14709.1"/>
    </source>
</evidence>
<gene>
    <name evidence="2" type="ORF">HMPREF9336_00400</name>
</gene>